<gene>
    <name evidence="3" type="ORF">ACFFHT_01450</name>
</gene>
<dbReference type="Pfam" id="PF18818">
    <property type="entry name" value="MPTase-PolyVal"/>
    <property type="match status" value="1"/>
</dbReference>
<dbReference type="Pfam" id="PF08401">
    <property type="entry name" value="ArdcN"/>
    <property type="match status" value="1"/>
</dbReference>
<comment type="caution">
    <text evidence="3">The sequence shown here is derived from an EMBL/GenBank/DDBJ whole genome shotgun (WGS) entry which is preliminary data.</text>
</comment>
<keyword evidence="4" id="KW-1185">Reference proteome</keyword>
<evidence type="ECO:0000259" key="1">
    <source>
        <dbReference type="Pfam" id="PF08401"/>
    </source>
</evidence>
<dbReference type="PIRSF" id="PIRSF037112">
    <property type="entry name" value="Antirestriction_ArdC"/>
    <property type="match status" value="1"/>
</dbReference>
<dbReference type="InterPro" id="IPR013610">
    <property type="entry name" value="ArdC_N"/>
</dbReference>
<dbReference type="InterPro" id="IPR041459">
    <property type="entry name" value="MPTase-PolyVal"/>
</dbReference>
<evidence type="ECO:0000259" key="2">
    <source>
        <dbReference type="Pfam" id="PF18818"/>
    </source>
</evidence>
<organism evidence="3 4">
    <name type="scientific">Gallibacterium melopsittaci</name>
    <dbReference type="NCBI Taxonomy" id="516063"/>
    <lineage>
        <taxon>Bacteria</taxon>
        <taxon>Pseudomonadati</taxon>
        <taxon>Pseudomonadota</taxon>
        <taxon>Gammaproteobacteria</taxon>
        <taxon>Pasteurellales</taxon>
        <taxon>Pasteurellaceae</taxon>
        <taxon>Gallibacterium</taxon>
    </lineage>
</organism>
<sequence>MKSKKTHLDIYQYVTDRIITALENGVRPWIKPWNNVCTLPQNVSGRYYNGINILLLQLTAIEKGYTQSKWISVKKINKLGGKIRKGEKATKIVNYHPISKEKCDENGQVILDENGYPEIEHFAFITAFSVFNIEQCENLPENLFDKPQTSPSDLQKIAKVKQITSGMNVKINHGNNNQAYYKPSTDSIIMPNRSQFDTEQNYYSVLLHEIVHATGHKDRLNRDGITSTKAKFGNQIYAFEELIAEMGSAFLCAALGFDTISNHANYIDSWLKILKSDKKAIFRASGHARRAIDYLLQIEEIMQLQEQYTAA</sequence>
<dbReference type="RefSeq" id="WP_382372791.1">
    <property type="nucleotide sequence ID" value="NZ_JBHLWA010000006.1"/>
</dbReference>
<reference evidence="3 4" key="1">
    <citation type="submission" date="2024-09" db="EMBL/GenBank/DDBJ databases">
        <authorList>
            <person name="Sun Q."/>
            <person name="Mori K."/>
        </authorList>
    </citation>
    <scope>NUCLEOTIDE SEQUENCE [LARGE SCALE GENOMIC DNA]</scope>
    <source>
        <strain evidence="3 4">CCM 7538</strain>
    </source>
</reference>
<dbReference type="InterPro" id="IPR017113">
    <property type="entry name" value="Antirestriction_ArdC"/>
</dbReference>
<dbReference type="Proteomes" id="UP001589769">
    <property type="component" value="Unassembled WGS sequence"/>
</dbReference>
<proteinExistence type="predicted"/>
<feature type="domain" description="N-terminal" evidence="1">
    <location>
        <begin position="9"/>
        <end position="131"/>
    </location>
</feature>
<feature type="domain" description="Polyvalent protein metallopeptidase" evidence="2">
    <location>
        <begin position="159"/>
        <end position="286"/>
    </location>
</feature>
<dbReference type="EMBL" id="JBHLWA010000006">
    <property type="protein sequence ID" value="MFC0322241.1"/>
    <property type="molecule type" value="Genomic_DNA"/>
</dbReference>
<accession>A0ABV6HU14</accession>
<protein>
    <submittedName>
        <fullName evidence="3">ArdC family protein</fullName>
    </submittedName>
</protein>
<evidence type="ECO:0000313" key="4">
    <source>
        <dbReference type="Proteomes" id="UP001589769"/>
    </source>
</evidence>
<evidence type="ECO:0000313" key="3">
    <source>
        <dbReference type="EMBL" id="MFC0322241.1"/>
    </source>
</evidence>
<name>A0ABV6HU14_9PAST</name>